<dbReference type="EMBL" id="JAUJWW010000001">
    <property type="protein sequence ID" value="MDN7226336.1"/>
    <property type="molecule type" value="Genomic_DNA"/>
</dbReference>
<dbReference type="SUPFAM" id="SSF53448">
    <property type="entry name" value="Nucleotide-diphospho-sugar transferases"/>
    <property type="match status" value="1"/>
</dbReference>
<dbReference type="GO" id="GO:0016757">
    <property type="term" value="F:glycosyltransferase activity"/>
    <property type="evidence" value="ECO:0007669"/>
    <property type="project" value="UniProtKB-KW"/>
</dbReference>
<feature type="domain" description="Glycosyltransferase 2-like" evidence="2">
    <location>
        <begin position="6"/>
        <end position="149"/>
    </location>
</feature>
<evidence type="ECO:0000256" key="1">
    <source>
        <dbReference type="ARBA" id="ARBA00006739"/>
    </source>
</evidence>
<dbReference type="InterPro" id="IPR001173">
    <property type="entry name" value="Glyco_trans_2-like"/>
</dbReference>
<comment type="caution">
    <text evidence="3">The sequence shown here is derived from an EMBL/GenBank/DDBJ whole genome shotgun (WGS) entry which is preliminary data.</text>
</comment>
<keyword evidence="3" id="KW-0328">Glycosyltransferase</keyword>
<gene>
    <name evidence="3" type="ORF">QWY15_03420</name>
</gene>
<dbReference type="PANTHER" id="PTHR22916:SF3">
    <property type="entry name" value="UDP-GLCNAC:BETAGAL BETA-1,3-N-ACETYLGLUCOSAMINYLTRANSFERASE-LIKE PROTEIN 1"/>
    <property type="match status" value="1"/>
</dbReference>
<dbReference type="Proteomes" id="UP001172054">
    <property type="component" value="Unassembled WGS sequence"/>
</dbReference>
<comment type="similarity">
    <text evidence="1">Belongs to the glycosyltransferase 2 family.</text>
</comment>
<accession>A0ABT8MN80</accession>
<evidence type="ECO:0000313" key="4">
    <source>
        <dbReference type="Proteomes" id="UP001172054"/>
    </source>
</evidence>
<proteinExistence type="inferred from homology"/>
<evidence type="ECO:0000259" key="2">
    <source>
        <dbReference type="Pfam" id="PF00535"/>
    </source>
</evidence>
<dbReference type="RefSeq" id="WP_301725414.1">
    <property type="nucleotide sequence ID" value="NZ_JAUJWW010000001.1"/>
</dbReference>
<dbReference type="PANTHER" id="PTHR22916">
    <property type="entry name" value="GLYCOSYLTRANSFERASE"/>
    <property type="match status" value="1"/>
</dbReference>
<dbReference type="CDD" id="cd00761">
    <property type="entry name" value="Glyco_tranf_GTA_type"/>
    <property type="match status" value="1"/>
</dbReference>
<organism evidence="3 4">
    <name type="scientific">Planococcus liqunii</name>
    <dbReference type="NCBI Taxonomy" id="3058394"/>
    <lineage>
        <taxon>Bacteria</taxon>
        <taxon>Bacillati</taxon>
        <taxon>Bacillota</taxon>
        <taxon>Bacilli</taxon>
        <taxon>Bacillales</taxon>
        <taxon>Caryophanaceae</taxon>
        <taxon>Planococcus</taxon>
    </lineage>
</organism>
<sequence>MHEVVSVVIPVYNALPYLEECLLSVSGQTYRHLEIIIINDGSSDESGNVIANIAATDPRIRLHEQENQGLGFTRNKGIDLSAGKYIFFLDADDILPKNAIQSLIAAVKHKDVDYAVGKVVRFTNDRMYIPVRHLEFNLYNKAGQTTLEETPELMQDSIACNKLWKKSFLLEHNLNFKEGKYYEDLAMTMKAAVLARKIQLVNTVVYHWRVREDIEKPSITQQQMRLDNTRHRLEALFENRQWLVERQIQKRIVEEHDLKSLLDVMRLHVVKFSLVLPEEKNRWLMLIFDFLKKIPAAIADKLPNKERTMYWLLMEKNTEDLFRLSELLMNAEKKAVVSQKQNLFVLKSMHKDYDVTTYFKPTMVVQKIEKHNQYWRVEGQLKVPKASYLTEGEFYLLNRTTRHEKVLAPLQLRQLAPAHWYPYEALYFIGFLDTETIIENEQEAVYDFYYRLPAYPQMESARVRVLSQTVSEKKEAKKNNFTFSLYRTQYGNLSLVCQKLHLMHVIKEKVRPLLKKAVQKGKAN</sequence>
<protein>
    <submittedName>
        <fullName evidence="3">Glycosyltransferase family A protein</fullName>
        <ecNumber evidence="3">2.4.-.-</ecNumber>
    </submittedName>
</protein>
<dbReference type="Gene3D" id="3.90.550.10">
    <property type="entry name" value="Spore Coat Polysaccharide Biosynthesis Protein SpsA, Chain A"/>
    <property type="match status" value="1"/>
</dbReference>
<keyword evidence="4" id="KW-1185">Reference proteome</keyword>
<dbReference type="EC" id="2.4.-.-" evidence="3"/>
<dbReference type="Pfam" id="PF00535">
    <property type="entry name" value="Glycos_transf_2"/>
    <property type="match status" value="1"/>
</dbReference>
<name>A0ABT8MN80_9BACL</name>
<evidence type="ECO:0000313" key="3">
    <source>
        <dbReference type="EMBL" id="MDN7226336.1"/>
    </source>
</evidence>
<keyword evidence="3" id="KW-0808">Transferase</keyword>
<reference evidence="3 4" key="1">
    <citation type="submission" date="2023-06" db="EMBL/GenBank/DDBJ databases">
        <title>Novel species in genus Planococcus.</title>
        <authorList>
            <person name="Ning S."/>
        </authorList>
    </citation>
    <scope>NUCLEOTIDE SEQUENCE [LARGE SCALE GENOMIC DNA]</scope>
    <source>
        <strain evidence="3 4">N064</strain>
    </source>
</reference>
<dbReference type="InterPro" id="IPR029044">
    <property type="entry name" value="Nucleotide-diphossugar_trans"/>
</dbReference>